<dbReference type="AlphaFoldDB" id="A0A4P6UIG3"/>
<name>A0A4P6UIG3_9BURK</name>
<evidence type="ECO:0000256" key="1">
    <source>
        <dbReference type="SAM" id="SignalP"/>
    </source>
</evidence>
<evidence type="ECO:0000259" key="2">
    <source>
        <dbReference type="Pfam" id="PF04909"/>
    </source>
</evidence>
<dbReference type="Pfam" id="PF04909">
    <property type="entry name" value="Amidohydro_2"/>
    <property type="match status" value="1"/>
</dbReference>
<evidence type="ECO:0000313" key="3">
    <source>
        <dbReference type="EMBL" id="QBK03847.1"/>
    </source>
</evidence>
<reference evidence="3 4" key="1">
    <citation type="submission" date="2018-07" db="EMBL/GenBank/DDBJ databases">
        <title>Exploring interactions and the metabolic potential of the ultra-small soil bacteria Hylemonella gracilis.</title>
        <authorList>
            <person name="Tyc O."/>
            <person name="Kulkarni P."/>
            <person name="Gawehns F."/>
            <person name="Hundscheid M."/>
            <person name="Zweers H."/>
            <person name="Garbeva P."/>
        </authorList>
    </citation>
    <scope>NUCLEOTIDE SEQUENCE [LARGE SCALE GENOMIC DNA]</scope>
    <source>
        <strain evidence="3 4">NS1</strain>
    </source>
</reference>
<sequence>MNRRRFIKNFGALPMAVGLPQLAMGQTAQPDWQSLKAGYALRLKKMLASGALPYIDIESSCNSTKIDVQAVARSMDALNIGLMALSADIGKNRFAEGVRYDDLSKRLLASFPDRFIPIGNGGQPPALTDAPGEFLDAQEQAAREGQILLLGEYEFRHYPSPRQAKRDTEERDVDIPLDGPAGHRLFRLSEATGLPFQIHYEIEDALLPVLEKMLEQYPRARVVWCHLAQVRYLERASRYSPSYVEGLIQRFPQLCFDTAFGDGSSIYPPSGQKHSRIWNGDTLKKEWRDLIVAHPRRFLSALDLGQDRMHRMNEYDAKHRRFLDQLPEEARHQVAWRNAWRLLFGEEFG</sequence>
<dbReference type="Proteomes" id="UP000292939">
    <property type="component" value="Chromosome"/>
</dbReference>
<organism evidence="3 4">
    <name type="scientific">Hylemonella gracilis</name>
    <dbReference type="NCBI Taxonomy" id="80880"/>
    <lineage>
        <taxon>Bacteria</taxon>
        <taxon>Pseudomonadati</taxon>
        <taxon>Pseudomonadota</taxon>
        <taxon>Betaproteobacteria</taxon>
        <taxon>Burkholderiales</taxon>
        <taxon>Comamonadaceae</taxon>
        <taxon>Hylemonella</taxon>
    </lineage>
</organism>
<dbReference type="EMBL" id="CP031395">
    <property type="protein sequence ID" value="QBK03847.1"/>
    <property type="molecule type" value="Genomic_DNA"/>
</dbReference>
<keyword evidence="1" id="KW-0732">Signal</keyword>
<proteinExistence type="predicted"/>
<dbReference type="OrthoDB" id="8673173at2"/>
<feature type="domain" description="Amidohydrolase-related" evidence="2">
    <location>
        <begin position="105"/>
        <end position="343"/>
    </location>
</feature>
<feature type="chain" id="PRO_5020465099" evidence="1">
    <location>
        <begin position="24"/>
        <end position="349"/>
    </location>
</feature>
<dbReference type="SUPFAM" id="SSF51556">
    <property type="entry name" value="Metallo-dependent hydrolases"/>
    <property type="match status" value="1"/>
</dbReference>
<dbReference type="InterPro" id="IPR032466">
    <property type="entry name" value="Metal_Hydrolase"/>
</dbReference>
<keyword evidence="3" id="KW-0378">Hydrolase</keyword>
<gene>
    <name evidence="3" type="ORF">DW355_02820</name>
</gene>
<dbReference type="InterPro" id="IPR006680">
    <property type="entry name" value="Amidohydro-rel"/>
</dbReference>
<dbReference type="GO" id="GO:0016787">
    <property type="term" value="F:hydrolase activity"/>
    <property type="evidence" value="ECO:0007669"/>
    <property type="project" value="UniProtKB-KW"/>
</dbReference>
<accession>A0A4P6UIG3</accession>
<feature type="signal peptide" evidence="1">
    <location>
        <begin position="1"/>
        <end position="23"/>
    </location>
</feature>
<evidence type="ECO:0000313" key="4">
    <source>
        <dbReference type="Proteomes" id="UP000292939"/>
    </source>
</evidence>
<dbReference type="Gene3D" id="3.20.20.140">
    <property type="entry name" value="Metal-dependent hydrolases"/>
    <property type="match status" value="1"/>
</dbReference>
<dbReference type="KEGG" id="hgr:DW355_02820"/>
<protein>
    <submittedName>
        <fullName evidence="3">Amidohydrolase</fullName>
    </submittedName>
</protein>